<feature type="compositionally biased region" description="Basic and acidic residues" evidence="1">
    <location>
        <begin position="301"/>
        <end position="320"/>
    </location>
</feature>
<gene>
    <name evidence="3" type="ORF">MNR06_07590</name>
</gene>
<evidence type="ECO:0000313" key="3">
    <source>
        <dbReference type="EMBL" id="UOF02813.1"/>
    </source>
</evidence>
<name>A0ABY4CCX0_9BACT</name>
<dbReference type="InterPro" id="IPR025641">
    <property type="entry name" value="DUF4340"/>
</dbReference>
<protein>
    <submittedName>
        <fullName evidence="3">DUF4340 domain-containing protein</fullName>
    </submittedName>
</protein>
<keyword evidence="4" id="KW-1185">Reference proteome</keyword>
<sequence length="334" mass="37533">MKLKGRSILVFCLLLFGGYAYWDFLRDEKKAEKTQQANRLMTVDFQQVDSVQLKKDDQEVSLKRTVDGWEIVSPIKDLADNTVVDDFVKNIFPESVIEVAKEGDGIDWAVYGLDKPLGTITLTTSAGAKNTFEISEKRNFEENAFLRKDGENRVLVVNSVWQSRIQKSVLDFRDRRLLRKKIASIDEVRIENAKGALEIKRVDGKWISPVKKDLALDQNKVRALLTSIADAKGKEIFEGGAQIPPGKKLFGLKLVMADEKWQAQVTQAKDLGIYAVPSSGLSMKLEPGALDGLINMTVEDLKEQPADKKDPLEKNSKPVEDSDQAMIVHQKEIQ</sequence>
<evidence type="ECO:0000313" key="4">
    <source>
        <dbReference type="Proteomes" id="UP000830116"/>
    </source>
</evidence>
<feature type="region of interest" description="Disordered" evidence="1">
    <location>
        <begin position="301"/>
        <end position="334"/>
    </location>
</feature>
<reference evidence="3" key="1">
    <citation type="submission" date="2022-03" db="EMBL/GenBank/DDBJ databases">
        <title>Genome Identification and Characterization of new species Bdellovibrio reynosense LBG001 sp. nov. from a Mexico soil sample.</title>
        <authorList>
            <person name="Camilli A."/>
            <person name="Ajao Y."/>
            <person name="Guo X."/>
        </authorList>
    </citation>
    <scope>NUCLEOTIDE SEQUENCE</scope>
    <source>
        <strain evidence="3">LBG001</strain>
    </source>
</reference>
<accession>A0ABY4CCX0</accession>
<evidence type="ECO:0000259" key="2">
    <source>
        <dbReference type="Pfam" id="PF14238"/>
    </source>
</evidence>
<dbReference type="EMBL" id="CP093442">
    <property type="protein sequence ID" value="UOF02813.1"/>
    <property type="molecule type" value="Genomic_DNA"/>
</dbReference>
<dbReference type="RefSeq" id="WP_243540632.1">
    <property type="nucleotide sequence ID" value="NZ_CP093442.1"/>
</dbReference>
<dbReference type="Pfam" id="PF14238">
    <property type="entry name" value="DUF4340"/>
    <property type="match status" value="1"/>
</dbReference>
<proteinExistence type="predicted"/>
<organism evidence="3 4">
    <name type="scientific">Bdellovibrio reynosensis</name>
    <dbReference type="NCBI Taxonomy" id="2835041"/>
    <lineage>
        <taxon>Bacteria</taxon>
        <taxon>Pseudomonadati</taxon>
        <taxon>Bdellovibrionota</taxon>
        <taxon>Bdellovibrionia</taxon>
        <taxon>Bdellovibrionales</taxon>
        <taxon>Pseudobdellovibrionaceae</taxon>
        <taxon>Bdellovibrio</taxon>
    </lineage>
</organism>
<evidence type="ECO:0000256" key="1">
    <source>
        <dbReference type="SAM" id="MobiDB-lite"/>
    </source>
</evidence>
<dbReference type="Proteomes" id="UP000830116">
    <property type="component" value="Chromosome"/>
</dbReference>
<feature type="domain" description="DUF4340" evidence="2">
    <location>
        <begin position="69"/>
        <end position="235"/>
    </location>
</feature>